<dbReference type="EMBL" id="CP000805">
    <property type="protein sequence ID" value="ACD70574.1"/>
    <property type="molecule type" value="Genomic_DNA"/>
</dbReference>
<keyword evidence="1" id="KW-0812">Transmembrane</keyword>
<dbReference type="KEGG" id="tpp:TPASS_0148"/>
<keyword evidence="1" id="KW-0472">Membrane</keyword>
<dbReference type="Proteomes" id="UP000001202">
    <property type="component" value="Chromosome"/>
</dbReference>
<dbReference type="PATRIC" id="fig|455434.6.peg.156"/>
<sequence>MVTMVPPLFFVCALFFAEGIGLDRLCIAALSPRCTLFHTCRFLFLGGILITGNWVCIHYVYDPLALRFLTPLGVGASAFCLSTCSGKLSRTCTSHRAQSEWGLLYALVFYITYTALNLFEALVMWGVSCVGFLCFSTILRAIHQRITQGNGTAVEKTAALLLASMGFIALSLYGTDELWLFPIPAAGMRTRL</sequence>
<organism evidence="2 3">
    <name type="scientific">Treponema pallidum subsp. pallidum (strain SS14)</name>
    <dbReference type="NCBI Taxonomy" id="455434"/>
    <lineage>
        <taxon>Bacteria</taxon>
        <taxon>Pseudomonadati</taxon>
        <taxon>Spirochaetota</taxon>
        <taxon>Spirochaetia</taxon>
        <taxon>Spirochaetales</taxon>
        <taxon>Treponemataceae</taxon>
        <taxon>Treponema</taxon>
    </lineage>
</organism>
<accession>A0A0H3BIA2</accession>
<gene>
    <name evidence="2" type="ordered locus">TPASS_0148</name>
</gene>
<feature type="transmembrane region" description="Helical" evidence="1">
    <location>
        <begin position="122"/>
        <end position="142"/>
    </location>
</feature>
<keyword evidence="1" id="KW-1133">Transmembrane helix</keyword>
<feature type="transmembrane region" description="Helical" evidence="1">
    <location>
        <begin position="67"/>
        <end position="88"/>
    </location>
</feature>
<evidence type="ECO:0000313" key="3">
    <source>
        <dbReference type="Proteomes" id="UP000001202"/>
    </source>
</evidence>
<feature type="transmembrane region" description="Helical" evidence="1">
    <location>
        <begin position="42"/>
        <end position="61"/>
    </location>
</feature>
<reference evidence="2 3" key="1">
    <citation type="journal article" date="2008" name="BMC Microbiol.">
        <title>Complete genome sequence of Treponema pallidum ssp. pallidum strain SS14 determined with oligonucleotide arrays.</title>
        <authorList>
            <person name="Matejkova P."/>
            <person name="Strouhal M."/>
            <person name="Smajs D."/>
            <person name="Norris S.J."/>
            <person name="Palzkill T."/>
            <person name="Petrosino J.F."/>
            <person name="Sodergren E."/>
            <person name="Norton J.E."/>
            <person name="Singh J."/>
            <person name="Richmond T.A."/>
            <person name="Molla M.N."/>
            <person name="Albert T.J."/>
            <person name="Weinstock G.M."/>
        </authorList>
    </citation>
    <scope>NUCLEOTIDE SEQUENCE [LARGE SCALE GENOMIC DNA]</scope>
    <source>
        <strain evidence="2 3">SS14</strain>
    </source>
</reference>
<evidence type="ECO:0000256" key="1">
    <source>
        <dbReference type="SAM" id="Phobius"/>
    </source>
</evidence>
<name>A0A0H3BIA2_TREPS</name>
<feature type="transmembrane region" description="Helical" evidence="1">
    <location>
        <begin position="154"/>
        <end position="174"/>
    </location>
</feature>
<dbReference type="SMR" id="A0A0H3BIA2"/>
<protein>
    <submittedName>
        <fullName evidence="2">Uncharacterized protein</fullName>
    </submittedName>
</protein>
<dbReference type="AlphaFoldDB" id="A0A0H3BIA2"/>
<feature type="transmembrane region" description="Helical" evidence="1">
    <location>
        <begin position="6"/>
        <end position="30"/>
    </location>
</feature>
<dbReference type="GeneID" id="93875941"/>
<evidence type="ECO:0000313" key="2">
    <source>
        <dbReference type="EMBL" id="ACD70574.1"/>
    </source>
</evidence>
<feature type="transmembrane region" description="Helical" evidence="1">
    <location>
        <begin position="100"/>
        <end position="116"/>
    </location>
</feature>
<proteinExistence type="predicted"/>
<dbReference type="RefSeq" id="WP_010881595.1">
    <property type="nucleotide sequence ID" value="NC_010741.1"/>
</dbReference>